<dbReference type="Gene3D" id="3.30.470.10">
    <property type="match status" value="1"/>
</dbReference>
<evidence type="ECO:0000256" key="2">
    <source>
        <dbReference type="ARBA" id="ARBA00009320"/>
    </source>
</evidence>
<dbReference type="CDD" id="cd01558">
    <property type="entry name" value="D-AAT_like"/>
    <property type="match status" value="1"/>
</dbReference>
<dbReference type="InterPro" id="IPR018300">
    <property type="entry name" value="Aminotrans_IV_CS"/>
</dbReference>
<dbReference type="OrthoDB" id="21319at2"/>
<dbReference type="GO" id="GO:0008652">
    <property type="term" value="P:amino acid biosynthetic process"/>
    <property type="evidence" value="ECO:0007669"/>
    <property type="project" value="UniProtKB-ARBA"/>
</dbReference>
<evidence type="ECO:0000313" key="14">
    <source>
        <dbReference type="Proteomes" id="UP000198611"/>
    </source>
</evidence>
<gene>
    <name evidence="13" type="ORF">SAMN05660831_01949</name>
</gene>
<keyword evidence="4" id="KW-0289">Folate biosynthesis</keyword>
<evidence type="ECO:0000256" key="10">
    <source>
        <dbReference type="ARBA" id="ARBA00080135"/>
    </source>
</evidence>
<keyword evidence="3 12" id="KW-0663">Pyridoxal phosphate</keyword>
<dbReference type="Gene3D" id="3.20.10.10">
    <property type="entry name" value="D-amino Acid Aminotransferase, subunit A, domain 2"/>
    <property type="match status" value="1"/>
</dbReference>
<comment type="function">
    <text evidence="8">Involved in the biosynthesis of p-aminobenzoate (PABA), a precursor of tetrahydrofolate. Converts 4-amino-4-deoxychorismate into 4-aminobenzoate (PABA) and pyruvate.</text>
</comment>
<comment type="cofactor">
    <cofactor evidence="1 12">
        <name>pyridoxal 5'-phosphate</name>
        <dbReference type="ChEBI" id="CHEBI:597326"/>
    </cofactor>
</comment>
<dbReference type="EMBL" id="FOMJ01000006">
    <property type="protein sequence ID" value="SFD60018.1"/>
    <property type="molecule type" value="Genomic_DNA"/>
</dbReference>
<proteinExistence type="inferred from homology"/>
<dbReference type="RefSeq" id="WP_093428576.1">
    <property type="nucleotide sequence ID" value="NZ_FOMJ01000006.1"/>
</dbReference>
<dbReference type="InterPro" id="IPR050571">
    <property type="entry name" value="Class-IV_PLP-Dep_Aminotrnsfr"/>
</dbReference>
<dbReference type="PANTHER" id="PTHR42743:SF10">
    <property type="entry name" value="D-ALANINE AMINOTRANSFERASE"/>
    <property type="match status" value="1"/>
</dbReference>
<protein>
    <recommendedName>
        <fullName evidence="9">Aminodeoxychorismate lyase</fullName>
        <ecNumber evidence="6">4.1.3.38</ecNumber>
    </recommendedName>
    <alternativeName>
        <fullName evidence="10">4-amino-4-deoxychorismate lyase</fullName>
    </alternativeName>
</protein>
<dbReference type="STRING" id="1123397.SAMN05660831_01949"/>
<organism evidence="13 14">
    <name type="scientific">Thiohalospira halophila DSM 15071</name>
    <dbReference type="NCBI Taxonomy" id="1123397"/>
    <lineage>
        <taxon>Bacteria</taxon>
        <taxon>Pseudomonadati</taxon>
        <taxon>Pseudomonadota</taxon>
        <taxon>Gammaproteobacteria</taxon>
        <taxon>Thiohalospirales</taxon>
        <taxon>Thiohalospiraceae</taxon>
        <taxon>Thiohalospira</taxon>
    </lineage>
</organism>
<dbReference type="EC" id="4.1.3.38" evidence="6"/>
<dbReference type="GO" id="GO:0046656">
    <property type="term" value="P:folic acid biosynthetic process"/>
    <property type="evidence" value="ECO:0007669"/>
    <property type="project" value="UniProtKB-KW"/>
</dbReference>
<dbReference type="Proteomes" id="UP000198611">
    <property type="component" value="Unassembled WGS sequence"/>
</dbReference>
<dbReference type="Pfam" id="PF01063">
    <property type="entry name" value="Aminotran_4"/>
    <property type="match status" value="1"/>
</dbReference>
<evidence type="ECO:0000256" key="6">
    <source>
        <dbReference type="ARBA" id="ARBA00035676"/>
    </source>
</evidence>
<keyword evidence="14" id="KW-1185">Reference proteome</keyword>
<dbReference type="AlphaFoldDB" id="A0A1I1TS06"/>
<dbReference type="InterPro" id="IPR036038">
    <property type="entry name" value="Aminotransferase-like"/>
</dbReference>
<dbReference type="SUPFAM" id="SSF56752">
    <property type="entry name" value="D-aminoacid aminotransferase-like PLP-dependent enzymes"/>
    <property type="match status" value="1"/>
</dbReference>
<dbReference type="FunFam" id="3.20.10.10:FF:000002">
    <property type="entry name" value="D-alanine aminotransferase"/>
    <property type="match status" value="1"/>
</dbReference>
<reference evidence="13 14" key="1">
    <citation type="submission" date="2016-10" db="EMBL/GenBank/DDBJ databases">
        <authorList>
            <person name="de Groot N.N."/>
        </authorList>
    </citation>
    <scope>NUCLEOTIDE SEQUENCE [LARGE SCALE GENOMIC DNA]</scope>
    <source>
        <strain evidence="13 14">HL3</strain>
    </source>
</reference>
<evidence type="ECO:0000256" key="9">
    <source>
        <dbReference type="ARBA" id="ARBA00069174"/>
    </source>
</evidence>
<dbReference type="InterPro" id="IPR043131">
    <property type="entry name" value="BCAT-like_N"/>
</dbReference>
<evidence type="ECO:0000256" key="4">
    <source>
        <dbReference type="ARBA" id="ARBA00022909"/>
    </source>
</evidence>
<evidence type="ECO:0000256" key="3">
    <source>
        <dbReference type="ARBA" id="ARBA00022898"/>
    </source>
</evidence>
<evidence type="ECO:0000256" key="5">
    <source>
        <dbReference type="ARBA" id="ARBA00035633"/>
    </source>
</evidence>
<name>A0A1I1TS06_9GAMM</name>
<evidence type="ECO:0000313" key="13">
    <source>
        <dbReference type="EMBL" id="SFD60018.1"/>
    </source>
</evidence>
<comment type="similarity">
    <text evidence="2 11">Belongs to the class-IV pyridoxal-phosphate-dependent aminotransferase family.</text>
</comment>
<comment type="catalytic activity">
    <reaction evidence="7">
        <text>4-amino-4-deoxychorismate = 4-aminobenzoate + pyruvate + H(+)</text>
        <dbReference type="Rhea" id="RHEA:16201"/>
        <dbReference type="ChEBI" id="CHEBI:15361"/>
        <dbReference type="ChEBI" id="CHEBI:15378"/>
        <dbReference type="ChEBI" id="CHEBI:17836"/>
        <dbReference type="ChEBI" id="CHEBI:58406"/>
        <dbReference type="EC" id="4.1.3.38"/>
    </reaction>
</comment>
<sequence>MSEPTVYLDGLYLPQGEARVPVLDRGFIFGDGVYEVLPVYAGEPFRLAQHLERLERSLRLTAMANPHGREGWERVIREVVRRNGGGDQSVYLQVTRGAARRDHAFPDDTPPTALVMSSPLTPPSAEDLARGAEVISRPDPRWLHCDIKTTSLLPNVLLRQEALEADADEVILVRDGVVTEAATANLFLVRDGRLLTPQQGPHLLPGITRDLVLELAADQGIPAGEAALDRTDLAAADEIWLTSSTREVRPVTRLDGRPVGTGEAGPLWRRLHTAYQACKDRIRAGEAH</sequence>
<comment type="pathway">
    <text evidence="5">Cofactor biosynthesis; tetrahydrofolate biosynthesis; 4-aminobenzoate from chorismate: step 2/2.</text>
</comment>
<evidence type="ECO:0000256" key="12">
    <source>
        <dbReference type="RuleBase" id="RU004516"/>
    </source>
</evidence>
<evidence type="ECO:0000256" key="11">
    <source>
        <dbReference type="RuleBase" id="RU004106"/>
    </source>
</evidence>
<dbReference type="GO" id="GO:0005829">
    <property type="term" value="C:cytosol"/>
    <property type="evidence" value="ECO:0007669"/>
    <property type="project" value="TreeGrafter"/>
</dbReference>
<accession>A0A1I1TS06</accession>
<evidence type="ECO:0000256" key="1">
    <source>
        <dbReference type="ARBA" id="ARBA00001933"/>
    </source>
</evidence>
<dbReference type="InterPro" id="IPR001544">
    <property type="entry name" value="Aminotrans_IV"/>
</dbReference>
<dbReference type="GO" id="GO:0008696">
    <property type="term" value="F:4-amino-4-deoxychorismate lyase activity"/>
    <property type="evidence" value="ECO:0007669"/>
    <property type="project" value="UniProtKB-EC"/>
</dbReference>
<dbReference type="PROSITE" id="PS00770">
    <property type="entry name" value="AA_TRANSFER_CLASS_4"/>
    <property type="match status" value="1"/>
</dbReference>
<dbReference type="PANTHER" id="PTHR42743">
    <property type="entry name" value="AMINO-ACID AMINOTRANSFERASE"/>
    <property type="match status" value="1"/>
</dbReference>
<evidence type="ECO:0000256" key="7">
    <source>
        <dbReference type="ARBA" id="ARBA00049529"/>
    </source>
</evidence>
<evidence type="ECO:0000256" key="8">
    <source>
        <dbReference type="ARBA" id="ARBA00054027"/>
    </source>
</evidence>
<dbReference type="InterPro" id="IPR043132">
    <property type="entry name" value="BCAT-like_C"/>
</dbReference>